<dbReference type="Gene3D" id="1.10.357.10">
    <property type="entry name" value="Tetracycline Repressor, domain 2"/>
    <property type="match status" value="1"/>
</dbReference>
<dbReference type="PANTHER" id="PTHR30055">
    <property type="entry name" value="HTH-TYPE TRANSCRIPTIONAL REGULATOR RUTR"/>
    <property type="match status" value="1"/>
</dbReference>
<dbReference type="Proteomes" id="UP000679335">
    <property type="component" value="Chromosome"/>
</dbReference>
<accession>A0ABX8GIK4</accession>
<evidence type="ECO:0000313" key="3">
    <source>
        <dbReference type="EMBL" id="QWC15722.1"/>
    </source>
</evidence>
<proteinExistence type="predicted"/>
<dbReference type="InterPro" id="IPR009057">
    <property type="entry name" value="Homeodomain-like_sf"/>
</dbReference>
<organism evidence="3 4">
    <name type="scientific">Cellulomonas dongxiuzhuiae</name>
    <dbReference type="NCBI Taxonomy" id="2819979"/>
    <lineage>
        <taxon>Bacteria</taxon>
        <taxon>Bacillati</taxon>
        <taxon>Actinomycetota</taxon>
        <taxon>Actinomycetes</taxon>
        <taxon>Micrococcales</taxon>
        <taxon>Cellulomonadaceae</taxon>
        <taxon>Cellulomonas</taxon>
    </lineage>
</organism>
<keyword evidence="4" id="KW-1185">Reference proteome</keyword>
<dbReference type="EMBL" id="CP076023">
    <property type="protein sequence ID" value="QWC15722.1"/>
    <property type="molecule type" value="Genomic_DNA"/>
</dbReference>
<keyword evidence="1" id="KW-0238">DNA-binding</keyword>
<evidence type="ECO:0000256" key="2">
    <source>
        <dbReference type="SAM" id="MobiDB-lite"/>
    </source>
</evidence>
<dbReference type="InterPro" id="IPR050109">
    <property type="entry name" value="HTH-type_TetR-like_transc_reg"/>
</dbReference>
<sequence length="214" mass="23202">MTADTSRPSRPAGRADQGAATRERVLRAVADEVTAVGYDGATLTRIARRAGVPVGTVKAQGPKRELLVRAFELVFAGAEGEHSLGDGAAAQAGSLPDDPEALLRTLTVFVADAYARSVRLWEAFLVAAGTDAEVRDEYVAMTARRRAETRGLLALLTARGVPRPFDMEHVLDVVELLYSHESWRRLVEDRGWTQERWTTWTVTSTLAVMGGALA</sequence>
<gene>
    <name evidence="3" type="ORF">KKR89_15795</name>
</gene>
<protein>
    <submittedName>
        <fullName evidence="3">TetR/AcrR family transcriptional regulator</fullName>
    </submittedName>
</protein>
<reference evidence="3 4" key="1">
    <citation type="submission" date="2021-05" db="EMBL/GenBank/DDBJ databases">
        <title>Novel species in genus Cellulomonas.</title>
        <authorList>
            <person name="Zhang G."/>
        </authorList>
    </citation>
    <scope>NUCLEOTIDE SEQUENCE [LARGE SCALE GENOMIC DNA]</scope>
    <source>
        <strain evidence="4">zg-ZUI157</strain>
    </source>
</reference>
<evidence type="ECO:0000256" key="1">
    <source>
        <dbReference type="ARBA" id="ARBA00023125"/>
    </source>
</evidence>
<dbReference type="RefSeq" id="WP_208196281.1">
    <property type="nucleotide sequence ID" value="NZ_CP076023.1"/>
</dbReference>
<dbReference type="SUPFAM" id="SSF46689">
    <property type="entry name" value="Homeodomain-like"/>
    <property type="match status" value="1"/>
</dbReference>
<dbReference type="PANTHER" id="PTHR30055:SF226">
    <property type="entry name" value="HTH-TYPE TRANSCRIPTIONAL REGULATOR PKSA"/>
    <property type="match status" value="1"/>
</dbReference>
<feature type="region of interest" description="Disordered" evidence="2">
    <location>
        <begin position="1"/>
        <end position="21"/>
    </location>
</feature>
<evidence type="ECO:0000313" key="4">
    <source>
        <dbReference type="Proteomes" id="UP000679335"/>
    </source>
</evidence>
<name>A0ABX8GIK4_9CELL</name>